<organism evidence="1 2">
    <name type="scientific">Aureimonas ureilytica</name>
    <dbReference type="NCBI Taxonomy" id="401562"/>
    <lineage>
        <taxon>Bacteria</taxon>
        <taxon>Pseudomonadati</taxon>
        <taxon>Pseudomonadota</taxon>
        <taxon>Alphaproteobacteria</taxon>
        <taxon>Hyphomicrobiales</taxon>
        <taxon>Aurantimonadaceae</taxon>
        <taxon>Aureimonas</taxon>
    </lineage>
</organism>
<dbReference type="RefSeq" id="WP_058634926.1">
    <property type="nucleotide sequence ID" value="NZ_LDPZ01000020.1"/>
</dbReference>
<dbReference type="PATRIC" id="fig|401562.3.peg.1545"/>
<sequence>MTDFFDWLKAAGAGEAADTLAARFRLSHEEMRATTDALVPAYILGMQRAMIDPKSWSDLAERFGAMGGLGPGGFLSGPAGEMVTKTLFGPDLMSAVARQASLLTGQAPDMLQQLMPQFGALVFNAALQTMAAGAGNWTKNFPSDTAGQTLAEAMRRSANAVEAFHRPSAPAPMPGSPAAMTALFSDAWRTAFPWMMPAASAPTQPSPAAPASFPVDPFGMMAAMTRAFTPQSAPPQPAPIPDSQASRRDPVLDMITNAQSMQADYFSAMARLFDQKPRSQG</sequence>
<protein>
    <recommendedName>
        <fullName evidence="3">DUF937 domain-containing protein</fullName>
    </recommendedName>
</protein>
<dbReference type="EMBL" id="LDPZ01000020">
    <property type="protein sequence ID" value="KTQ95799.1"/>
    <property type="molecule type" value="Genomic_DNA"/>
</dbReference>
<comment type="caution">
    <text evidence="1">The sequence shown here is derived from an EMBL/GenBank/DDBJ whole genome shotgun (WGS) entry which is preliminary data.</text>
</comment>
<accession>A0A175RAZ7</accession>
<evidence type="ECO:0008006" key="3">
    <source>
        <dbReference type="Google" id="ProtNLM"/>
    </source>
</evidence>
<dbReference type="AlphaFoldDB" id="A0A175RAZ7"/>
<gene>
    <name evidence="1" type="ORF">NS226_10350</name>
</gene>
<dbReference type="STRING" id="401562.NS365_17105"/>
<evidence type="ECO:0000313" key="1">
    <source>
        <dbReference type="EMBL" id="KTQ95799.1"/>
    </source>
</evidence>
<reference evidence="1 2" key="1">
    <citation type="journal article" date="2016" name="Front. Microbiol.">
        <title>Genomic Resource of Rice Seed Associated Bacteria.</title>
        <authorList>
            <person name="Midha S."/>
            <person name="Bansal K."/>
            <person name="Sharma S."/>
            <person name="Kumar N."/>
            <person name="Patil P.P."/>
            <person name="Chaudhry V."/>
            <person name="Patil P.B."/>
        </authorList>
    </citation>
    <scope>NUCLEOTIDE SEQUENCE [LARGE SCALE GENOMIC DNA]</scope>
    <source>
        <strain evidence="1 2">NS226</strain>
    </source>
</reference>
<proteinExistence type="predicted"/>
<dbReference type="Proteomes" id="UP000078272">
    <property type="component" value="Unassembled WGS sequence"/>
</dbReference>
<dbReference type="OrthoDB" id="5526542at2"/>
<evidence type="ECO:0000313" key="2">
    <source>
        <dbReference type="Proteomes" id="UP000078272"/>
    </source>
</evidence>
<name>A0A175RAZ7_9HYPH</name>